<dbReference type="PaxDb" id="572546-Arcpr_1220"/>
<keyword evidence="1" id="KW-0175">Coiled coil</keyword>
<dbReference type="RefSeq" id="WP_012940608.1">
    <property type="nucleotide sequence ID" value="NC_013741.1"/>
</dbReference>
<dbReference type="STRING" id="572546.Arcpr_1220"/>
<dbReference type="EMBL" id="CP001857">
    <property type="protein sequence ID" value="ADB58272.1"/>
    <property type="molecule type" value="Genomic_DNA"/>
</dbReference>
<evidence type="ECO:0000256" key="1">
    <source>
        <dbReference type="SAM" id="Coils"/>
    </source>
</evidence>
<evidence type="ECO:0000313" key="3">
    <source>
        <dbReference type="Proteomes" id="UP000001901"/>
    </source>
</evidence>
<protein>
    <submittedName>
        <fullName evidence="2">Uncharacterized protein</fullName>
    </submittedName>
</protein>
<dbReference type="HOGENOM" id="CLU_2712592_0_0_2"/>
<proteinExistence type="predicted"/>
<dbReference type="Proteomes" id="UP000001901">
    <property type="component" value="Chromosome"/>
</dbReference>
<evidence type="ECO:0000313" key="2">
    <source>
        <dbReference type="EMBL" id="ADB58272.1"/>
    </source>
</evidence>
<feature type="coiled-coil region" evidence="1">
    <location>
        <begin position="7"/>
        <end position="34"/>
    </location>
</feature>
<dbReference type="eggNOG" id="arCOG11130">
    <property type="taxonomic scope" value="Archaea"/>
</dbReference>
<name>D2RDS8_ARCPA</name>
<organism evidence="2 3">
    <name type="scientific">Archaeoglobus profundus (strain DSM 5631 / JCM 9629 / NBRC 100127 / Av18)</name>
    <dbReference type="NCBI Taxonomy" id="572546"/>
    <lineage>
        <taxon>Archaea</taxon>
        <taxon>Methanobacteriati</taxon>
        <taxon>Methanobacteriota</taxon>
        <taxon>Archaeoglobi</taxon>
        <taxon>Archaeoglobales</taxon>
        <taxon>Archaeoglobaceae</taxon>
        <taxon>Archaeoglobus</taxon>
    </lineage>
</organism>
<reference evidence="2 3" key="1">
    <citation type="journal article" date="2010" name="Stand. Genomic Sci.">
        <title>Complete genome sequence of Archaeoglobus profundus type strain (AV18).</title>
        <authorList>
            <person name="von Jan M."/>
            <person name="Lapidus A."/>
            <person name="Del Rio T.G."/>
            <person name="Copeland A."/>
            <person name="Tice H."/>
            <person name="Cheng J.F."/>
            <person name="Lucas S."/>
            <person name="Chen F."/>
            <person name="Nolan M."/>
            <person name="Goodwin L."/>
            <person name="Han C."/>
            <person name="Pitluck S."/>
            <person name="Liolios K."/>
            <person name="Ivanova N."/>
            <person name="Mavromatis K."/>
            <person name="Ovchinnikova G."/>
            <person name="Chertkov O."/>
            <person name="Pati A."/>
            <person name="Chen A."/>
            <person name="Palaniappan K."/>
            <person name="Land M."/>
            <person name="Hauser L."/>
            <person name="Chang Y.J."/>
            <person name="Jeffries C.D."/>
            <person name="Saunders E."/>
            <person name="Brettin T."/>
            <person name="Detter J.C."/>
            <person name="Chain P."/>
            <person name="Eichinger K."/>
            <person name="Huber H."/>
            <person name="Spring S."/>
            <person name="Rohde M."/>
            <person name="Goker M."/>
            <person name="Wirth R."/>
            <person name="Woyke T."/>
            <person name="Bristow J."/>
            <person name="Eisen J.A."/>
            <person name="Markowitz V."/>
            <person name="Hugenholtz P."/>
            <person name="Kyrpides N.C."/>
            <person name="Klenk H.P."/>
        </authorList>
    </citation>
    <scope>NUCLEOTIDE SEQUENCE [LARGE SCALE GENOMIC DNA]</scope>
    <source>
        <strain evidence="3">DSM 5631 / JCM 9629 / NBRC 100127 / Av18</strain>
    </source>
</reference>
<keyword evidence="3" id="KW-1185">Reference proteome</keyword>
<dbReference type="GeneID" id="8739902"/>
<sequence>MQEDVTLSDILEEIRKLREDVERLERLIRYIIESMLTFEEEETSREVEGLKSKDLSKYGPLEELDDALKREK</sequence>
<gene>
    <name evidence="2" type="ordered locus">Arcpr_1220</name>
</gene>
<accession>D2RDS8</accession>
<dbReference type="AlphaFoldDB" id="D2RDS8"/>
<dbReference type="KEGG" id="apo:Arcpr_1220"/>